<dbReference type="Proteomes" id="UP000256512">
    <property type="component" value="Unassembled WGS sequence"/>
</dbReference>
<dbReference type="EMBL" id="QNVS01000103">
    <property type="protein sequence ID" value="REC49856.1"/>
    <property type="molecule type" value="Genomic_DNA"/>
</dbReference>
<comment type="caution">
    <text evidence="3">The sequence shown here is derived from an EMBL/GenBank/DDBJ whole genome shotgun (WGS) entry which is preliminary data.</text>
</comment>
<feature type="region of interest" description="Disordered" evidence="1">
    <location>
        <begin position="110"/>
        <end position="144"/>
    </location>
</feature>
<proteinExistence type="predicted"/>
<dbReference type="AlphaFoldDB" id="A0A3D9B9F2"/>
<accession>A0A3D9B9F2</accession>
<gene>
    <name evidence="3" type="ORF">DRF62_19320</name>
</gene>
<evidence type="ECO:0000313" key="4">
    <source>
        <dbReference type="Proteomes" id="UP000256512"/>
    </source>
</evidence>
<organism evidence="3 4">
    <name type="scientific">Chryseobacterium piscium</name>
    <dbReference type="NCBI Taxonomy" id="333702"/>
    <lineage>
        <taxon>Bacteria</taxon>
        <taxon>Pseudomonadati</taxon>
        <taxon>Bacteroidota</taxon>
        <taxon>Flavobacteriia</taxon>
        <taxon>Flavobacteriales</taxon>
        <taxon>Weeksellaceae</taxon>
        <taxon>Chryseobacterium group</taxon>
        <taxon>Chryseobacterium</taxon>
    </lineage>
</organism>
<keyword evidence="4" id="KW-1185">Reference proteome</keyword>
<protein>
    <recommendedName>
        <fullName evidence="2">DUF6759 domain-containing protein</fullName>
    </recommendedName>
</protein>
<name>A0A3D9B9F2_9FLAO</name>
<evidence type="ECO:0000256" key="1">
    <source>
        <dbReference type="SAM" id="MobiDB-lite"/>
    </source>
</evidence>
<dbReference type="Pfam" id="PF20545">
    <property type="entry name" value="DUF6759"/>
    <property type="match status" value="1"/>
</dbReference>
<reference evidence="3 4" key="1">
    <citation type="journal article" date="2006" name="Int. J. Syst. Evol. Microbiol.">
        <title>Chryseobacterium piscium sp. nov., isolated from fish of the South Atlantic Ocean off South Africa.</title>
        <authorList>
            <person name="de Beer H."/>
            <person name="Hugo C.J."/>
            <person name="Jooste P.J."/>
            <person name="Vancanneyt M."/>
            <person name="Coenye T."/>
            <person name="Vandamme P."/>
        </authorList>
    </citation>
    <scope>NUCLEOTIDE SEQUENCE [LARGE SCALE GENOMIC DNA]</scope>
    <source>
        <strain evidence="3 4">CCUG 51923</strain>
    </source>
</reference>
<dbReference type="RefSeq" id="WP_115951748.1">
    <property type="nucleotide sequence ID" value="NZ_QNVS01000103.1"/>
</dbReference>
<feature type="compositionally biased region" description="Polar residues" evidence="1">
    <location>
        <begin position="110"/>
        <end position="125"/>
    </location>
</feature>
<evidence type="ECO:0000259" key="2">
    <source>
        <dbReference type="Pfam" id="PF20545"/>
    </source>
</evidence>
<dbReference type="InterPro" id="IPR046647">
    <property type="entry name" value="DUF6759"/>
</dbReference>
<feature type="domain" description="DUF6759" evidence="2">
    <location>
        <begin position="142"/>
        <end position="232"/>
    </location>
</feature>
<sequence>MKKLFLIIFLSIFSLGIAQKKKKAKTKVVAEKETVIIYTLEEAESTAEARIIAGFIKQNPGHEKNDKLKRKLIDIIMADNSIEAKPTIKPLSKNKIEKIVSNNELNKGKNLASNTNTKATATPERTVSYAGMSSSSKKSEPSDKAKNTATYLSHLFNYDPNDKEAYINIKNKSKCRLIVKISGKKYYNLDVPPNGQNFVMVEKGEYVLTTSVCDAKYSSLKKVTRDIEIQLNVAE</sequence>
<evidence type="ECO:0000313" key="3">
    <source>
        <dbReference type="EMBL" id="REC49856.1"/>
    </source>
</evidence>